<gene>
    <name evidence="4" type="ORF">I8J34_08810</name>
</gene>
<dbReference type="Gene3D" id="3.10.490.10">
    <property type="entry name" value="Gamma-glutamyl cyclotransferase-like"/>
    <property type="match status" value="1"/>
</dbReference>
<dbReference type="InterPro" id="IPR036568">
    <property type="entry name" value="GGCT-like_sf"/>
</dbReference>
<name>A0A944D758_DENI1</name>
<dbReference type="PANTHER" id="PTHR31544:SF2">
    <property type="entry name" value="AIG2-LIKE PROTEIN D"/>
    <property type="match status" value="1"/>
</dbReference>
<evidence type="ECO:0000313" key="4">
    <source>
        <dbReference type="EMBL" id="MBT0961275.1"/>
    </source>
</evidence>
<dbReference type="PANTHER" id="PTHR31544">
    <property type="entry name" value="AIG2-LIKE PROTEIN D"/>
    <property type="match status" value="1"/>
</dbReference>
<accession>A0A944D758</accession>
<dbReference type="InterPro" id="IPR013024">
    <property type="entry name" value="GGCT-like"/>
</dbReference>
<protein>
    <recommendedName>
        <fullName evidence="2">Putative gamma-glutamylcyclotransferase</fullName>
    </recommendedName>
</protein>
<dbReference type="InterPro" id="IPR045038">
    <property type="entry name" value="AIG2-like"/>
</dbReference>
<evidence type="ECO:0000256" key="1">
    <source>
        <dbReference type="ARBA" id="ARBA00022679"/>
    </source>
</evidence>
<evidence type="ECO:0000313" key="5">
    <source>
        <dbReference type="Proteomes" id="UP000694660"/>
    </source>
</evidence>
<proteinExistence type="predicted"/>
<dbReference type="AlphaFoldDB" id="A0A944D758"/>
<keyword evidence="5" id="KW-1185">Reference proteome</keyword>
<sequence>MIRPTACFTYGSLMCEDIFRAVTGQPCRTEPAALAGYRRHPVRGEDYPGIRPAGDATVDGVLYHGVSPAALARLDAFEGAHYLREAVEVRTVGGAMVAAWVYVFHPAQAHRLAPGDWDAAAFKRHGKVRFLRRYRPTGRSDM</sequence>
<comment type="caution">
    <text evidence="4">The sequence shown here is derived from an EMBL/GenBank/DDBJ whole genome shotgun (WGS) entry which is preliminary data.</text>
</comment>
<dbReference type="InterPro" id="IPR009288">
    <property type="entry name" value="AIG2-like_dom"/>
</dbReference>
<evidence type="ECO:0000259" key="3">
    <source>
        <dbReference type="Pfam" id="PF06094"/>
    </source>
</evidence>
<dbReference type="Proteomes" id="UP000694660">
    <property type="component" value="Unassembled WGS sequence"/>
</dbReference>
<feature type="domain" description="Gamma-glutamylcyclotransferase AIG2-like" evidence="3">
    <location>
        <begin position="7"/>
        <end position="118"/>
    </location>
</feature>
<dbReference type="RefSeq" id="WP_214361026.1">
    <property type="nucleotide sequence ID" value="NZ_JAEKFT010000007.1"/>
</dbReference>
<dbReference type="CDD" id="cd06661">
    <property type="entry name" value="GGCT_like"/>
    <property type="match status" value="1"/>
</dbReference>
<reference evidence="5" key="1">
    <citation type="journal article" date="2022" name="ISME J.">
        <title>Genetic and phylogenetic analysis of dissimilatory iodate-reducing bacteria identifies potential niches across the world's oceans.</title>
        <authorList>
            <person name="Reyes-Umana V."/>
            <person name="Henning Z."/>
            <person name="Lee K."/>
            <person name="Barnum T.P."/>
            <person name="Coates J.D."/>
        </authorList>
    </citation>
    <scope>NUCLEOTIDE SEQUENCE [LARGE SCALE GENOMIC DNA]</scope>
    <source>
        <strain evidence="5">IR12</strain>
    </source>
</reference>
<keyword evidence="1" id="KW-0808">Transferase</keyword>
<dbReference type="EMBL" id="JAEKFT010000007">
    <property type="protein sequence ID" value="MBT0961275.1"/>
    <property type="molecule type" value="Genomic_DNA"/>
</dbReference>
<dbReference type="Pfam" id="PF06094">
    <property type="entry name" value="GGACT"/>
    <property type="match status" value="1"/>
</dbReference>
<organism evidence="4 5">
    <name type="scientific">Denitromonas iodatirespirans</name>
    <dbReference type="NCBI Taxonomy" id="2795389"/>
    <lineage>
        <taxon>Bacteria</taxon>
        <taxon>Pseudomonadati</taxon>
        <taxon>Pseudomonadota</taxon>
        <taxon>Betaproteobacteria</taxon>
        <taxon>Rhodocyclales</taxon>
        <taxon>Zoogloeaceae</taxon>
        <taxon>Denitromonas</taxon>
    </lineage>
</organism>
<evidence type="ECO:0000256" key="2">
    <source>
        <dbReference type="ARBA" id="ARBA00030602"/>
    </source>
</evidence>
<dbReference type="SUPFAM" id="SSF110857">
    <property type="entry name" value="Gamma-glutamyl cyclotransferase-like"/>
    <property type="match status" value="1"/>
</dbReference>
<dbReference type="GO" id="GO:0016740">
    <property type="term" value="F:transferase activity"/>
    <property type="evidence" value="ECO:0007669"/>
    <property type="project" value="UniProtKB-KW"/>
</dbReference>